<sequence>MSVTVYCRGYYITSFGLEDSFPEYVPTEQEFNAYEKLYELYLEKWLEKNTLTEEEWAKCLDREGDDYVEYIRGEWDSWKNDVWEDFCGAVDYDDPNANAERKFVEFVGEEESECIQKQFAILRREIK</sequence>
<gene>
    <name evidence="1" type="ORF">EH55_02965</name>
</gene>
<keyword evidence="2" id="KW-1185">Reference proteome</keyword>
<evidence type="ECO:0000313" key="2">
    <source>
        <dbReference type="Proteomes" id="UP000027665"/>
    </source>
</evidence>
<dbReference type="STRING" id="2754.EH55_02965"/>
<protein>
    <submittedName>
        <fullName evidence="1">Uncharacterized protein</fullName>
    </submittedName>
</protein>
<dbReference type="AlphaFoldDB" id="A0A073IQG7"/>
<dbReference type="RefSeq" id="WP_037975515.1">
    <property type="nucleotide sequence ID" value="NZ_JMKI01000025.1"/>
</dbReference>
<dbReference type="Proteomes" id="UP000027665">
    <property type="component" value="Unassembled WGS sequence"/>
</dbReference>
<dbReference type="EMBL" id="JMKI01000025">
    <property type="protein sequence ID" value="KEJ92578.1"/>
    <property type="molecule type" value="Genomic_DNA"/>
</dbReference>
<name>A0A073IQG7_9BACT</name>
<dbReference type="GeneID" id="90983311"/>
<proteinExistence type="predicted"/>
<organism evidence="1 2">
    <name type="scientific">Synergistes jonesii</name>
    <dbReference type="NCBI Taxonomy" id="2754"/>
    <lineage>
        <taxon>Bacteria</taxon>
        <taxon>Thermotogati</taxon>
        <taxon>Synergistota</taxon>
        <taxon>Synergistia</taxon>
        <taxon>Synergistales</taxon>
        <taxon>Synergistaceae</taxon>
        <taxon>Synergistes</taxon>
    </lineage>
</organism>
<accession>A0A073IQG7</accession>
<reference evidence="1 2" key="1">
    <citation type="submission" date="2014-04" db="EMBL/GenBank/DDBJ databases">
        <title>Draft Genome Sequence of Synergistes jonesii.</title>
        <authorList>
            <person name="Coil D.A."/>
            <person name="Eisen J.A."/>
            <person name="Holland-Moritz H.E."/>
        </authorList>
    </citation>
    <scope>NUCLEOTIDE SEQUENCE [LARGE SCALE GENOMIC DNA]</scope>
    <source>
        <strain evidence="1 2">78-1</strain>
    </source>
</reference>
<evidence type="ECO:0000313" key="1">
    <source>
        <dbReference type="EMBL" id="KEJ92578.1"/>
    </source>
</evidence>
<comment type="caution">
    <text evidence="1">The sequence shown here is derived from an EMBL/GenBank/DDBJ whole genome shotgun (WGS) entry which is preliminary data.</text>
</comment>